<dbReference type="AlphaFoldDB" id="A0AAP9HKP9"/>
<name>A0AAP9HKP9_LACPA</name>
<dbReference type="Proteomes" id="UP000423274">
    <property type="component" value="Chromosome"/>
</dbReference>
<organism evidence="1 2">
    <name type="scientific">Lacticaseibacillus paracasei subsp. paracasei</name>
    <dbReference type="NCBI Taxonomy" id="47714"/>
    <lineage>
        <taxon>Bacteria</taxon>
        <taxon>Bacillati</taxon>
        <taxon>Bacillota</taxon>
        <taxon>Bacilli</taxon>
        <taxon>Lactobacillales</taxon>
        <taxon>Lactobacillaceae</taxon>
        <taxon>Lacticaseibacillus</taxon>
    </lineage>
</organism>
<evidence type="ECO:0000313" key="1">
    <source>
        <dbReference type="EMBL" id="QGV19614.1"/>
    </source>
</evidence>
<sequence>MQDTLLAIFSLMAPKIGTGKCLFSVPIFDCMIAGADL</sequence>
<accession>A0AAP9HKP9</accession>
<evidence type="ECO:0000313" key="2">
    <source>
        <dbReference type="Proteomes" id="UP000423274"/>
    </source>
</evidence>
<reference evidence="1 2" key="1">
    <citation type="submission" date="2017-08" db="EMBL/GenBank/DDBJ databases">
        <title>Genome sequence, comparative genomics and functional analysis of the highly adhesive Lactobacillus paracasei Kobulty strain.</title>
        <authorList>
            <person name="Koryszewska-Baginska A."/>
            <person name="Grynberg M."/>
            <person name="Aleksandrzak-Piekarczyk T."/>
        </authorList>
    </citation>
    <scope>NUCLEOTIDE SEQUENCE [LARGE SCALE GENOMIC DNA]</scope>
    <source>
        <strain evidence="1 2">IBB3423</strain>
    </source>
</reference>
<dbReference type="EMBL" id="CP022954">
    <property type="protein sequence ID" value="QGV19614.1"/>
    <property type="molecule type" value="Genomic_DNA"/>
</dbReference>
<protein>
    <submittedName>
        <fullName evidence="1">Uncharacterized protein</fullName>
    </submittedName>
</protein>
<gene>
    <name evidence="1" type="ORF">LCAKO_3126</name>
</gene>
<proteinExistence type="predicted"/>